<name>A0A077Z3I9_TRITR</name>
<evidence type="ECO:0000256" key="2">
    <source>
        <dbReference type="ARBA" id="ARBA00022723"/>
    </source>
</evidence>
<dbReference type="SMART" id="SM01117">
    <property type="entry name" value="Cyt-b5"/>
    <property type="match status" value="1"/>
</dbReference>
<comment type="similarity">
    <text evidence="4">Belongs to the cytochrome b5 family.</text>
</comment>
<protein>
    <submittedName>
        <fullName evidence="6">Cyt-b5 domain containing protein</fullName>
    </submittedName>
</protein>
<organism evidence="6 7">
    <name type="scientific">Trichuris trichiura</name>
    <name type="common">Whipworm</name>
    <name type="synonym">Trichocephalus trichiurus</name>
    <dbReference type="NCBI Taxonomy" id="36087"/>
    <lineage>
        <taxon>Eukaryota</taxon>
        <taxon>Metazoa</taxon>
        <taxon>Ecdysozoa</taxon>
        <taxon>Nematoda</taxon>
        <taxon>Enoplea</taxon>
        <taxon>Dorylaimia</taxon>
        <taxon>Trichinellida</taxon>
        <taxon>Trichuridae</taxon>
        <taxon>Trichuris</taxon>
    </lineage>
</organism>
<keyword evidence="7" id="KW-1185">Reference proteome</keyword>
<dbReference type="STRING" id="36087.A0A077Z3I9"/>
<evidence type="ECO:0000256" key="3">
    <source>
        <dbReference type="ARBA" id="ARBA00023004"/>
    </source>
</evidence>
<evidence type="ECO:0000313" key="7">
    <source>
        <dbReference type="Proteomes" id="UP000030665"/>
    </source>
</evidence>
<proteinExistence type="inferred from homology"/>
<dbReference type="EMBL" id="HG805895">
    <property type="protein sequence ID" value="CDW54414.1"/>
    <property type="molecule type" value="Genomic_DNA"/>
</dbReference>
<dbReference type="SUPFAM" id="SSF55856">
    <property type="entry name" value="Cytochrome b5-like heme/steroid binding domain"/>
    <property type="match status" value="1"/>
</dbReference>
<dbReference type="InterPro" id="IPR001199">
    <property type="entry name" value="Cyt_B5-like_heme/steroid-bd"/>
</dbReference>
<gene>
    <name evidence="6" type="ORF">TTRE_0000268401</name>
</gene>
<sequence length="141" mass="15833">MLSRLTGCCFPQKSLHQSPETPRKNKVGPQVNLKDWFDYVENAKDPAGTKGRIVPVTENVLAQHTTDSHWLALRGSVYCVTEFMNFHPGGKDRIHMGVGHDASMLFNIYHAHIDYDAILHRCYVGPLIRDTSKGNPLAAFD</sequence>
<accession>A0A077Z3I9</accession>
<dbReference type="AlphaFoldDB" id="A0A077Z3I9"/>
<reference evidence="6" key="1">
    <citation type="submission" date="2014-01" db="EMBL/GenBank/DDBJ databases">
        <authorList>
            <person name="Aslett M."/>
        </authorList>
    </citation>
    <scope>NUCLEOTIDE SEQUENCE</scope>
</reference>
<dbReference type="GO" id="GO:0020037">
    <property type="term" value="F:heme binding"/>
    <property type="evidence" value="ECO:0007669"/>
    <property type="project" value="UniProtKB-UniRule"/>
</dbReference>
<evidence type="ECO:0000256" key="1">
    <source>
        <dbReference type="ARBA" id="ARBA00022617"/>
    </source>
</evidence>
<dbReference type="Gene3D" id="3.10.120.10">
    <property type="entry name" value="Cytochrome b5-like heme/steroid binding domain"/>
    <property type="match status" value="1"/>
</dbReference>
<dbReference type="InterPro" id="IPR018506">
    <property type="entry name" value="Cyt_B5_heme-BS"/>
</dbReference>
<evidence type="ECO:0000313" key="6">
    <source>
        <dbReference type="EMBL" id="CDW54414.1"/>
    </source>
</evidence>
<dbReference type="InterPro" id="IPR036400">
    <property type="entry name" value="Cyt_B5-like_heme/steroid_sf"/>
</dbReference>
<evidence type="ECO:0000256" key="4">
    <source>
        <dbReference type="RuleBase" id="RU362121"/>
    </source>
</evidence>
<dbReference type="PANTHER" id="PTHR46237">
    <property type="entry name" value="CYTOCHROME B5 REDUCTASE 4 FAMILY MEMBER"/>
    <property type="match status" value="1"/>
</dbReference>
<dbReference type="GO" id="GO:0005783">
    <property type="term" value="C:endoplasmic reticulum"/>
    <property type="evidence" value="ECO:0007669"/>
    <property type="project" value="TreeGrafter"/>
</dbReference>
<dbReference type="Proteomes" id="UP000030665">
    <property type="component" value="Unassembled WGS sequence"/>
</dbReference>
<dbReference type="PROSITE" id="PS50255">
    <property type="entry name" value="CYTOCHROME_B5_2"/>
    <property type="match status" value="1"/>
</dbReference>
<dbReference type="GO" id="GO:0004128">
    <property type="term" value="F:cytochrome-b5 reductase activity, acting on NAD(P)H"/>
    <property type="evidence" value="ECO:0007669"/>
    <property type="project" value="TreeGrafter"/>
</dbReference>
<dbReference type="Pfam" id="PF00173">
    <property type="entry name" value="Cyt-b5"/>
    <property type="match status" value="1"/>
</dbReference>
<keyword evidence="3 4" id="KW-0408">Iron</keyword>
<dbReference type="GO" id="GO:0006801">
    <property type="term" value="P:superoxide metabolic process"/>
    <property type="evidence" value="ECO:0007669"/>
    <property type="project" value="TreeGrafter"/>
</dbReference>
<dbReference type="GO" id="GO:0046872">
    <property type="term" value="F:metal ion binding"/>
    <property type="evidence" value="ECO:0007669"/>
    <property type="project" value="UniProtKB-UniRule"/>
</dbReference>
<keyword evidence="2 4" id="KW-0479">Metal-binding</keyword>
<feature type="domain" description="Cytochrome b5 heme-binding" evidence="5">
    <location>
        <begin position="58"/>
        <end position="128"/>
    </location>
</feature>
<dbReference type="PANTHER" id="PTHR46237:SF1">
    <property type="entry name" value="CYTOCHROME B5 REDUCTASE 4"/>
    <property type="match status" value="1"/>
</dbReference>
<dbReference type="InterPro" id="IPR051872">
    <property type="entry name" value="Cytochrome_b5/Flavoprotein_Rdt"/>
</dbReference>
<keyword evidence="1 4" id="KW-0349">Heme</keyword>
<evidence type="ECO:0000259" key="5">
    <source>
        <dbReference type="PROSITE" id="PS50255"/>
    </source>
</evidence>
<reference evidence="6" key="2">
    <citation type="submission" date="2014-03" db="EMBL/GenBank/DDBJ databases">
        <title>The whipworm genome and dual-species transcriptomics of an intimate host-pathogen interaction.</title>
        <authorList>
            <person name="Foth B.J."/>
            <person name="Tsai I.J."/>
            <person name="Reid A.J."/>
            <person name="Bancroft A.J."/>
            <person name="Nichol S."/>
            <person name="Tracey A."/>
            <person name="Holroyd N."/>
            <person name="Cotton J.A."/>
            <person name="Stanley E.J."/>
            <person name="Zarowiecki M."/>
            <person name="Liu J.Z."/>
            <person name="Huckvale T."/>
            <person name="Cooper P.J."/>
            <person name="Grencis R.K."/>
            <person name="Berriman M."/>
        </authorList>
    </citation>
    <scope>NUCLEOTIDE SEQUENCE [LARGE SCALE GENOMIC DNA]</scope>
</reference>
<dbReference type="OrthoDB" id="432299at2759"/>
<dbReference type="PROSITE" id="PS00191">
    <property type="entry name" value="CYTOCHROME_B5_1"/>
    <property type="match status" value="1"/>
</dbReference>